<dbReference type="InterPro" id="IPR051783">
    <property type="entry name" value="NAD(P)-dependent_oxidoreduct"/>
</dbReference>
<protein>
    <submittedName>
        <fullName evidence="2">GDP-L-fucose synthase</fullName>
        <ecNumber evidence="2">1.1.1.271</ecNumber>
    </submittedName>
</protein>
<dbReference type="Gene3D" id="3.40.50.720">
    <property type="entry name" value="NAD(P)-binding Rossmann-like Domain"/>
    <property type="match status" value="1"/>
</dbReference>
<keyword evidence="2" id="KW-0560">Oxidoreductase</keyword>
<dbReference type="Pfam" id="PF01370">
    <property type="entry name" value="Epimerase"/>
    <property type="match status" value="1"/>
</dbReference>
<organism evidence="2 3">
    <name type="scientific">BD1-7 clade bacterium</name>
    <dbReference type="NCBI Taxonomy" id="2029982"/>
    <lineage>
        <taxon>Bacteria</taxon>
        <taxon>Pseudomonadati</taxon>
        <taxon>Pseudomonadota</taxon>
        <taxon>Gammaproteobacteria</taxon>
        <taxon>Cellvibrionales</taxon>
        <taxon>Spongiibacteraceae</taxon>
        <taxon>BD1-7 clade</taxon>
    </lineage>
</organism>
<evidence type="ECO:0000313" key="3">
    <source>
        <dbReference type="Proteomes" id="UP000441399"/>
    </source>
</evidence>
<sequence length="357" mass="40426">MHVLVIGGTGFLGYHIVHQLLQQNHQVTLFCRNVESARQVFLDHVDYHQADLHFFHKIDFNQLFTDIDAVVYAAGADERATATGDPYAFFYRENVTHCVSLLEKARFHGVAQAVVLGSIFTYLDEQHPTLTLAADHPYIQSRADQKREALALSSDSFQVNIMEIPFVFGSTPNHIPLWRNVVNYVRLATPLIVTPGGMNVMSVTSLAQAIAGALTHTNTSGALTIGDENMSWTELMQAINRHVNHKDRTITQLNRHWFTDLTHVGAYLQHLLGWQSGLNQREISKIVTLDAYYDTADIKQQLHYQGNDLEQAFADTVRDCPEPAVVNRMHKTLGWLSENSRDFVYGLDQSLQRLKRD</sequence>
<dbReference type="PANTHER" id="PTHR48079:SF6">
    <property type="entry name" value="NAD(P)-BINDING DOMAIN-CONTAINING PROTEIN-RELATED"/>
    <property type="match status" value="1"/>
</dbReference>
<dbReference type="InterPro" id="IPR036291">
    <property type="entry name" value="NAD(P)-bd_dom_sf"/>
</dbReference>
<proteinExistence type="predicted"/>
<keyword evidence="3" id="KW-1185">Reference proteome</keyword>
<evidence type="ECO:0000313" key="2">
    <source>
        <dbReference type="EMBL" id="CAA0081697.1"/>
    </source>
</evidence>
<name>A0A5S9MYC4_9GAMM</name>
<dbReference type="EMBL" id="CACSIO010000001">
    <property type="protein sequence ID" value="CAA0081697.1"/>
    <property type="molecule type" value="Genomic_DNA"/>
</dbReference>
<dbReference type="InterPro" id="IPR001509">
    <property type="entry name" value="Epimerase_deHydtase"/>
</dbReference>
<dbReference type="SUPFAM" id="SSF51735">
    <property type="entry name" value="NAD(P)-binding Rossmann-fold domains"/>
    <property type="match status" value="1"/>
</dbReference>
<dbReference type="EC" id="1.1.1.271" evidence="2"/>
<gene>
    <name evidence="2" type="primary">fcl_2</name>
    <name evidence="2" type="ORF">OPDIPICF_00334</name>
</gene>
<accession>A0A5S9MYC4</accession>
<dbReference type="AlphaFoldDB" id="A0A5S9MYC4"/>
<evidence type="ECO:0000259" key="1">
    <source>
        <dbReference type="Pfam" id="PF01370"/>
    </source>
</evidence>
<feature type="domain" description="NAD-dependent epimerase/dehydratase" evidence="1">
    <location>
        <begin position="3"/>
        <end position="171"/>
    </location>
</feature>
<dbReference type="OrthoDB" id="9776313at2"/>
<dbReference type="Proteomes" id="UP000441399">
    <property type="component" value="Unassembled WGS sequence"/>
</dbReference>
<dbReference type="PANTHER" id="PTHR48079">
    <property type="entry name" value="PROTEIN YEEZ"/>
    <property type="match status" value="1"/>
</dbReference>
<reference evidence="2 3" key="1">
    <citation type="submission" date="2019-11" db="EMBL/GenBank/DDBJ databases">
        <authorList>
            <person name="Holert J."/>
        </authorList>
    </citation>
    <scope>NUCLEOTIDE SEQUENCE [LARGE SCALE GENOMIC DNA]</scope>
    <source>
        <strain evidence="2">SB11_3</strain>
    </source>
</reference>
<dbReference type="GO" id="GO:0050577">
    <property type="term" value="F:GDP-L-fucose synthase activity"/>
    <property type="evidence" value="ECO:0007669"/>
    <property type="project" value="UniProtKB-EC"/>
</dbReference>
<dbReference type="GO" id="GO:0005737">
    <property type="term" value="C:cytoplasm"/>
    <property type="evidence" value="ECO:0007669"/>
    <property type="project" value="TreeGrafter"/>
</dbReference>
<dbReference type="GO" id="GO:0004029">
    <property type="term" value="F:aldehyde dehydrogenase (NAD+) activity"/>
    <property type="evidence" value="ECO:0007669"/>
    <property type="project" value="TreeGrafter"/>
</dbReference>